<proteinExistence type="predicted"/>
<name>K6V9C8_PLACD</name>
<organism evidence="1 2">
    <name type="scientific">Plasmodium cynomolgi (strain B)</name>
    <dbReference type="NCBI Taxonomy" id="1120755"/>
    <lineage>
        <taxon>Eukaryota</taxon>
        <taxon>Sar</taxon>
        <taxon>Alveolata</taxon>
        <taxon>Apicomplexa</taxon>
        <taxon>Aconoidasida</taxon>
        <taxon>Haemosporida</taxon>
        <taxon>Plasmodiidae</taxon>
        <taxon>Plasmodium</taxon>
        <taxon>Plasmodium (Plasmodium)</taxon>
    </lineage>
</organism>
<dbReference type="AlphaFoldDB" id="K6V9C8"/>
<gene>
    <name evidence="1" type="ORF">PCYB_072790</name>
</gene>
<sequence length="402" mass="46722">MMFNENSTNSQGVVNKRCVPKGDCSSSSGGTPGGLYKWGEEDHSKLMLNTLHMFDHIKNDKQIFSKIIKNVITFLNKLKEENKYYEFLFSYNTFVKKYGPLTDYTSFKKVIEMINSLDIIELCISFNFSNDSIFHALLSSYLELHLNEATNAYNVLLELTSIVIDGYSIWTEQNKGDSDFVDIFISQYELKYISREQINKWFSYVKQHENNYSNVLFCLIDFCLSLINHNVETQSKKLTSNQSGEEIRKKTTQLGKYLPNDVTSGMDSKKERTTKLTTYVEDKPGHIYICTFEDKIVCMKNGDYLGGHPDDATMNEDRSKFVYEIKSRSANLYILKVLVCTILKAMKITHHLNEDSLKKLFSFFNKVLSDIIKCIYQKNHVLFLYLFFTDILKNMHPFGFFL</sequence>
<evidence type="ECO:0000313" key="1">
    <source>
        <dbReference type="EMBL" id="GAB65777.1"/>
    </source>
</evidence>
<reference evidence="1 2" key="1">
    <citation type="journal article" date="2012" name="Nat. Genet.">
        <title>Plasmodium cynomolgi genome sequences provide insight into Plasmodium vivax and the monkey malaria clade.</title>
        <authorList>
            <person name="Tachibana S."/>
            <person name="Sullivan S.A."/>
            <person name="Kawai S."/>
            <person name="Nakamura S."/>
            <person name="Kim H.R."/>
            <person name="Goto N."/>
            <person name="Arisue N."/>
            <person name="Palacpac N.M.Q."/>
            <person name="Honma H."/>
            <person name="Yagi M."/>
            <person name="Tougan T."/>
            <person name="Katakai Y."/>
            <person name="Kaneko O."/>
            <person name="Mita T."/>
            <person name="Kita K."/>
            <person name="Yasutomi Y."/>
            <person name="Sutton P.L."/>
            <person name="Shakhbatyan R."/>
            <person name="Horii T."/>
            <person name="Yasunaga T."/>
            <person name="Barnwell J.W."/>
            <person name="Escalante A.A."/>
            <person name="Carlton J.M."/>
            <person name="Tanabe K."/>
        </authorList>
    </citation>
    <scope>NUCLEOTIDE SEQUENCE [LARGE SCALE GENOMIC DNA]</scope>
    <source>
        <strain evidence="1 2">B</strain>
    </source>
</reference>
<evidence type="ECO:0000313" key="2">
    <source>
        <dbReference type="Proteomes" id="UP000006319"/>
    </source>
</evidence>
<dbReference type="EMBL" id="DF157099">
    <property type="protein sequence ID" value="GAB65777.1"/>
    <property type="molecule type" value="Genomic_DNA"/>
</dbReference>
<dbReference type="GeneID" id="14692125"/>
<dbReference type="OrthoDB" id="377415at2759"/>
<keyword evidence="2" id="KW-1185">Reference proteome</keyword>
<dbReference type="PhylomeDB" id="K6V9C8"/>
<dbReference type="VEuPathDB" id="PlasmoDB:PCYB_072790"/>
<dbReference type="RefSeq" id="XP_004221724.1">
    <property type="nucleotide sequence ID" value="XM_004221676.1"/>
</dbReference>
<dbReference type="KEGG" id="pcy:PCYB_072790"/>
<dbReference type="Proteomes" id="UP000006319">
    <property type="component" value="Chromosome 7"/>
</dbReference>
<accession>K6V9C8</accession>
<protein>
    <submittedName>
        <fullName evidence="1">Uncharacterized protein</fullName>
    </submittedName>
</protein>